<evidence type="ECO:0000313" key="3">
    <source>
        <dbReference type="EMBL" id="EED90998.1"/>
    </source>
</evidence>
<dbReference type="Proteomes" id="UP000001449">
    <property type="component" value="Chromosome 8"/>
</dbReference>
<dbReference type="InterPro" id="IPR047365">
    <property type="entry name" value="Tudor_AtPTM-like"/>
</dbReference>
<reference evidence="3 4" key="2">
    <citation type="journal article" date="2008" name="Nature">
        <title>The Phaeodactylum genome reveals the evolutionary history of diatom genomes.</title>
        <authorList>
            <person name="Bowler C."/>
            <person name="Allen A.E."/>
            <person name="Badger J.H."/>
            <person name="Grimwood J."/>
            <person name="Jabbari K."/>
            <person name="Kuo A."/>
            <person name="Maheswari U."/>
            <person name="Martens C."/>
            <person name="Maumus F."/>
            <person name="Otillar R.P."/>
            <person name="Rayko E."/>
            <person name="Salamov A."/>
            <person name="Vandepoele K."/>
            <person name="Beszteri B."/>
            <person name="Gruber A."/>
            <person name="Heijde M."/>
            <person name="Katinka M."/>
            <person name="Mock T."/>
            <person name="Valentin K."/>
            <person name="Verret F."/>
            <person name="Berges J.A."/>
            <person name="Brownlee C."/>
            <person name="Cadoret J.P."/>
            <person name="Chiovitti A."/>
            <person name="Choi C.J."/>
            <person name="Coesel S."/>
            <person name="De Martino A."/>
            <person name="Detter J.C."/>
            <person name="Durkin C."/>
            <person name="Falciatore A."/>
            <person name="Fournet J."/>
            <person name="Haruta M."/>
            <person name="Huysman M.J."/>
            <person name="Jenkins B.D."/>
            <person name="Jiroutova K."/>
            <person name="Jorgensen R.E."/>
            <person name="Joubert Y."/>
            <person name="Kaplan A."/>
            <person name="Kroger N."/>
            <person name="Kroth P.G."/>
            <person name="La Roche J."/>
            <person name="Lindquist E."/>
            <person name="Lommer M."/>
            <person name="Martin-Jezequel V."/>
            <person name="Lopez P.J."/>
            <person name="Lucas S."/>
            <person name="Mangogna M."/>
            <person name="McGinnis K."/>
            <person name="Medlin L.K."/>
            <person name="Montsant A."/>
            <person name="Oudot-Le Secq M.P."/>
            <person name="Napoli C."/>
            <person name="Obornik M."/>
            <person name="Parker M.S."/>
            <person name="Petit J.L."/>
            <person name="Porcel B.M."/>
            <person name="Poulsen N."/>
            <person name="Robison M."/>
            <person name="Rychlewski L."/>
            <person name="Rynearson T.A."/>
            <person name="Schmutz J."/>
            <person name="Shapiro H."/>
            <person name="Siaut M."/>
            <person name="Stanley M."/>
            <person name="Sussman M.R."/>
            <person name="Taylor A.R."/>
            <person name="Vardi A."/>
            <person name="von Dassow P."/>
            <person name="Vyverman W."/>
            <person name="Willis A."/>
            <person name="Wyrwicz L.S."/>
            <person name="Rokhsar D.S."/>
            <person name="Weissenbach J."/>
            <person name="Armbrust E.V."/>
            <person name="Green B.R."/>
            <person name="Van de Peer Y."/>
            <person name="Grigoriev I.V."/>
        </authorList>
    </citation>
    <scope>NUCLEOTIDE SEQUENCE [LARGE SCALE GENOMIC DNA]</scope>
    <source>
        <strain evidence="3 4">CCMP1335</strain>
    </source>
</reference>
<dbReference type="KEGG" id="tps:THAPSDRAFT_7810"/>
<dbReference type="PANTHER" id="PTHR37384">
    <property type="entry name" value="OS01G0835600 PROTEIN"/>
    <property type="match status" value="1"/>
</dbReference>
<feature type="region of interest" description="Disordered" evidence="1">
    <location>
        <begin position="152"/>
        <end position="186"/>
    </location>
</feature>
<feature type="compositionally biased region" description="Low complexity" evidence="1">
    <location>
        <begin position="168"/>
        <end position="177"/>
    </location>
</feature>
<proteinExistence type="predicted"/>
<feature type="compositionally biased region" description="Low complexity" evidence="1">
    <location>
        <begin position="45"/>
        <end position="67"/>
    </location>
</feature>
<name>B8C7K9_THAPS</name>
<reference evidence="3 4" key="1">
    <citation type="journal article" date="2004" name="Science">
        <title>The genome of the diatom Thalassiosira pseudonana: ecology, evolution, and metabolism.</title>
        <authorList>
            <person name="Armbrust E.V."/>
            <person name="Berges J.A."/>
            <person name="Bowler C."/>
            <person name="Green B.R."/>
            <person name="Martinez D."/>
            <person name="Putnam N.H."/>
            <person name="Zhou S."/>
            <person name="Allen A.E."/>
            <person name="Apt K.E."/>
            <person name="Bechner M."/>
            <person name="Brzezinski M.A."/>
            <person name="Chaal B.K."/>
            <person name="Chiovitti A."/>
            <person name="Davis A.K."/>
            <person name="Demarest M.S."/>
            <person name="Detter J.C."/>
            <person name="Glavina T."/>
            <person name="Goodstein D."/>
            <person name="Hadi M.Z."/>
            <person name="Hellsten U."/>
            <person name="Hildebrand M."/>
            <person name="Jenkins B.D."/>
            <person name="Jurka J."/>
            <person name="Kapitonov V.V."/>
            <person name="Kroger N."/>
            <person name="Lau W.W."/>
            <person name="Lane T.W."/>
            <person name="Larimer F.W."/>
            <person name="Lippmeier J.C."/>
            <person name="Lucas S."/>
            <person name="Medina M."/>
            <person name="Montsant A."/>
            <person name="Obornik M."/>
            <person name="Parker M.S."/>
            <person name="Palenik B."/>
            <person name="Pazour G.J."/>
            <person name="Richardson P.M."/>
            <person name="Rynearson T.A."/>
            <person name="Saito M.A."/>
            <person name="Schwartz D.C."/>
            <person name="Thamatrakoln K."/>
            <person name="Valentin K."/>
            <person name="Vardi A."/>
            <person name="Wilkerson F.P."/>
            <person name="Rokhsar D.S."/>
        </authorList>
    </citation>
    <scope>NUCLEOTIDE SEQUENCE [LARGE SCALE GENOMIC DNA]</scope>
    <source>
        <strain evidence="3 4">CCMP1335</strain>
    </source>
</reference>
<dbReference type="GeneID" id="7452381"/>
<feature type="compositionally biased region" description="Basic residues" evidence="1">
    <location>
        <begin position="14"/>
        <end position="32"/>
    </location>
</feature>
<keyword evidence="4" id="KW-1185">Reference proteome</keyword>
<sequence>MGKSGKSPASKAVNSKKKSPTRFKSATKHNKHSNNATNEKDGVPSSSSLEKTPSESASSAAAASTTTAAITAATATATKTATAAKKQKYPNDTLIYKSFQGYEKPFRGKVVGYDDEIDAYRIKYEDSDSEELDEEEVGMLLLNAVVTKNSKRNSAAGKRRKSTEEDNNCNCNNSNDTTRQFKQKSPNYKGKMVKKTIITSANKRIDLIGVIGLYDSVKEVYKVVYQWSDGGPTVEYLRLSEVEEIMLGDKSSRRERP</sequence>
<protein>
    <recommendedName>
        <fullName evidence="2">PTM/DIR17-like Tudor domain-containing protein</fullName>
    </recommendedName>
</protein>
<evidence type="ECO:0000256" key="1">
    <source>
        <dbReference type="SAM" id="MobiDB-lite"/>
    </source>
</evidence>
<dbReference type="InParanoid" id="B8C7K9"/>
<gene>
    <name evidence="3" type="ORF">THAPSDRAFT_7810</name>
</gene>
<dbReference type="PaxDb" id="35128-Thaps7810"/>
<dbReference type="Pfam" id="PF21743">
    <property type="entry name" value="PTM_DIR17_Tudor"/>
    <property type="match status" value="1"/>
</dbReference>
<evidence type="ECO:0000313" key="4">
    <source>
        <dbReference type="Proteomes" id="UP000001449"/>
    </source>
</evidence>
<dbReference type="HOGENOM" id="CLU_1083715_0_0_1"/>
<dbReference type="EMBL" id="CM000644">
    <property type="protein sequence ID" value="EED90998.1"/>
    <property type="molecule type" value="Genomic_DNA"/>
</dbReference>
<feature type="region of interest" description="Disordered" evidence="1">
    <location>
        <begin position="1"/>
        <end position="67"/>
    </location>
</feature>
<dbReference type="PANTHER" id="PTHR37384:SF1">
    <property type="entry name" value="OS01G0835600 PROTEIN"/>
    <property type="match status" value="1"/>
</dbReference>
<organism evidence="3 4">
    <name type="scientific">Thalassiosira pseudonana</name>
    <name type="common">Marine diatom</name>
    <name type="synonym">Cyclotella nana</name>
    <dbReference type="NCBI Taxonomy" id="35128"/>
    <lineage>
        <taxon>Eukaryota</taxon>
        <taxon>Sar</taxon>
        <taxon>Stramenopiles</taxon>
        <taxon>Ochrophyta</taxon>
        <taxon>Bacillariophyta</taxon>
        <taxon>Coscinodiscophyceae</taxon>
        <taxon>Thalassiosirophycidae</taxon>
        <taxon>Thalassiosirales</taxon>
        <taxon>Thalassiosiraceae</taxon>
        <taxon>Thalassiosira</taxon>
    </lineage>
</organism>
<dbReference type="RefSeq" id="XP_002292147.1">
    <property type="nucleotide sequence ID" value="XM_002292111.1"/>
</dbReference>
<evidence type="ECO:0000259" key="2">
    <source>
        <dbReference type="Pfam" id="PF21743"/>
    </source>
</evidence>
<accession>B8C7K9</accession>
<feature type="domain" description="PTM/DIR17-like Tudor" evidence="2">
    <location>
        <begin position="96"/>
        <end position="140"/>
    </location>
</feature>
<dbReference type="AlphaFoldDB" id="B8C7K9"/>